<comment type="caution">
    <text evidence="2">The sequence shown here is derived from an EMBL/GenBank/DDBJ whole genome shotgun (WGS) entry which is preliminary data.</text>
</comment>
<evidence type="ECO:0000313" key="2">
    <source>
        <dbReference type="EMBL" id="NWZ72876.1"/>
    </source>
</evidence>
<dbReference type="Gene3D" id="2.60.40.10">
    <property type="entry name" value="Immunoglobulins"/>
    <property type="match status" value="1"/>
</dbReference>
<keyword evidence="3" id="KW-1185">Reference proteome</keyword>
<dbReference type="OrthoDB" id="9940220at2759"/>
<feature type="domain" description="Immunoglobulin C1-set" evidence="1">
    <location>
        <begin position="9"/>
        <end position="66"/>
    </location>
</feature>
<dbReference type="Pfam" id="PF07654">
    <property type="entry name" value="C1-set"/>
    <property type="match status" value="1"/>
</dbReference>
<dbReference type="EMBL" id="VZST01006106">
    <property type="protein sequence ID" value="NWZ72876.1"/>
    <property type="molecule type" value="Genomic_DNA"/>
</dbReference>
<dbReference type="InterPro" id="IPR036179">
    <property type="entry name" value="Ig-like_dom_sf"/>
</dbReference>
<dbReference type="InterPro" id="IPR003597">
    <property type="entry name" value="Ig_C1-set"/>
</dbReference>
<organism evidence="2 3">
    <name type="scientific">Acrocephalus arundinaceus</name>
    <name type="common">Great reed-warbler</name>
    <dbReference type="NCBI Taxonomy" id="39621"/>
    <lineage>
        <taxon>Eukaryota</taxon>
        <taxon>Metazoa</taxon>
        <taxon>Chordata</taxon>
        <taxon>Craniata</taxon>
        <taxon>Vertebrata</taxon>
        <taxon>Euteleostomi</taxon>
        <taxon>Archelosauria</taxon>
        <taxon>Archosauria</taxon>
        <taxon>Dinosauria</taxon>
        <taxon>Saurischia</taxon>
        <taxon>Theropoda</taxon>
        <taxon>Coelurosauria</taxon>
        <taxon>Aves</taxon>
        <taxon>Neognathae</taxon>
        <taxon>Neoaves</taxon>
        <taxon>Telluraves</taxon>
        <taxon>Australaves</taxon>
        <taxon>Passeriformes</taxon>
        <taxon>Sylvioidea</taxon>
        <taxon>Sylviidae</taxon>
        <taxon>Acrocephalinae</taxon>
        <taxon>Acrocephalus</taxon>
    </lineage>
</organism>
<evidence type="ECO:0000313" key="3">
    <source>
        <dbReference type="Proteomes" id="UP000549775"/>
    </source>
</evidence>
<reference evidence="2 3" key="1">
    <citation type="submission" date="2019-09" db="EMBL/GenBank/DDBJ databases">
        <title>Bird 10,000 Genomes (B10K) Project - Family phase.</title>
        <authorList>
            <person name="Zhang G."/>
        </authorList>
    </citation>
    <scope>NUCLEOTIDE SEQUENCE [LARGE SCALE GENOMIC DNA]</scope>
    <source>
        <strain evidence="2">OUT-0054</strain>
        <tissue evidence="2">Blood</tissue>
    </source>
</reference>
<dbReference type="SUPFAM" id="SSF48726">
    <property type="entry name" value="Immunoglobulin"/>
    <property type="match status" value="1"/>
</dbReference>
<feature type="non-terminal residue" evidence="2">
    <location>
        <position position="1"/>
    </location>
</feature>
<dbReference type="InterPro" id="IPR013783">
    <property type="entry name" value="Ig-like_fold"/>
</dbReference>
<sequence>SSVSISLVPPSSQLCPGRLLCCVLHFSPAQEQLRWFQGRQELTGHLVATNVISNRDWTQQVLVLLET</sequence>
<accession>A0A7K7PZ66</accession>
<protein>
    <submittedName>
        <fullName evidence="2">DQB2 protein</fullName>
    </submittedName>
</protein>
<name>A0A7K7PZ66_ACRAR</name>
<feature type="non-terminal residue" evidence="2">
    <location>
        <position position="67"/>
    </location>
</feature>
<dbReference type="AlphaFoldDB" id="A0A7K7PZ66"/>
<dbReference type="Proteomes" id="UP000549775">
    <property type="component" value="Unassembled WGS sequence"/>
</dbReference>
<proteinExistence type="predicted"/>
<evidence type="ECO:0000259" key="1">
    <source>
        <dbReference type="Pfam" id="PF07654"/>
    </source>
</evidence>
<gene>
    <name evidence="2" type="primary">Hladqb2_0</name>
    <name evidence="2" type="ORF">ACRARU_R05490</name>
</gene>